<organism evidence="2 3">
    <name type="scientific">Trifolium medium</name>
    <dbReference type="NCBI Taxonomy" id="97028"/>
    <lineage>
        <taxon>Eukaryota</taxon>
        <taxon>Viridiplantae</taxon>
        <taxon>Streptophyta</taxon>
        <taxon>Embryophyta</taxon>
        <taxon>Tracheophyta</taxon>
        <taxon>Spermatophyta</taxon>
        <taxon>Magnoliopsida</taxon>
        <taxon>eudicotyledons</taxon>
        <taxon>Gunneridae</taxon>
        <taxon>Pentapetalae</taxon>
        <taxon>rosids</taxon>
        <taxon>fabids</taxon>
        <taxon>Fabales</taxon>
        <taxon>Fabaceae</taxon>
        <taxon>Papilionoideae</taxon>
        <taxon>50 kb inversion clade</taxon>
        <taxon>NPAAA clade</taxon>
        <taxon>Hologalegina</taxon>
        <taxon>IRL clade</taxon>
        <taxon>Trifolieae</taxon>
        <taxon>Trifolium</taxon>
    </lineage>
</organism>
<evidence type="ECO:0000313" key="2">
    <source>
        <dbReference type="EMBL" id="MCI00526.1"/>
    </source>
</evidence>
<dbReference type="EMBL" id="LXQA010043477">
    <property type="protein sequence ID" value="MCI00526.1"/>
    <property type="molecule type" value="Genomic_DNA"/>
</dbReference>
<feature type="non-terminal residue" evidence="2">
    <location>
        <position position="1"/>
    </location>
</feature>
<feature type="region of interest" description="Disordered" evidence="1">
    <location>
        <begin position="42"/>
        <end position="94"/>
    </location>
</feature>
<feature type="region of interest" description="Disordered" evidence="1">
    <location>
        <begin position="1"/>
        <end position="26"/>
    </location>
</feature>
<reference evidence="2 3" key="1">
    <citation type="journal article" date="2018" name="Front. Plant Sci.">
        <title>Red Clover (Trifolium pratense) and Zigzag Clover (T. medium) - A Picture of Genomic Similarities and Differences.</title>
        <authorList>
            <person name="Dluhosova J."/>
            <person name="Istvanek J."/>
            <person name="Nedelnik J."/>
            <person name="Repkova J."/>
        </authorList>
    </citation>
    <scope>NUCLEOTIDE SEQUENCE [LARGE SCALE GENOMIC DNA]</scope>
    <source>
        <strain evidence="3">cv. 10/8</strain>
        <tissue evidence="2">Leaf</tissue>
    </source>
</reference>
<name>A0A392NN64_9FABA</name>
<protein>
    <submittedName>
        <fullName evidence="2">Uncharacterized protein</fullName>
    </submittedName>
</protein>
<accession>A0A392NN64</accession>
<dbReference type="Proteomes" id="UP000265520">
    <property type="component" value="Unassembled WGS sequence"/>
</dbReference>
<evidence type="ECO:0000256" key="1">
    <source>
        <dbReference type="SAM" id="MobiDB-lite"/>
    </source>
</evidence>
<feature type="compositionally biased region" description="Basic residues" evidence="1">
    <location>
        <begin position="1"/>
        <end position="10"/>
    </location>
</feature>
<comment type="caution">
    <text evidence="2">The sequence shown here is derived from an EMBL/GenBank/DDBJ whole genome shotgun (WGS) entry which is preliminary data.</text>
</comment>
<proteinExistence type="predicted"/>
<keyword evidence="3" id="KW-1185">Reference proteome</keyword>
<sequence length="125" mass="14313">QRRSRERKKLWSPPKPENHRNRPLTITTFKPFQQNIINHHYSTKQTAIKETKSKQKQNKKENRIEKQRSKKKETAVAATTAVHRRRKSESNHTVAVRHSAAATLAGSLAAGCSSLPLSSFLYVSR</sequence>
<evidence type="ECO:0000313" key="3">
    <source>
        <dbReference type="Proteomes" id="UP000265520"/>
    </source>
</evidence>
<dbReference type="AlphaFoldDB" id="A0A392NN64"/>
<feature type="compositionally biased region" description="Basic and acidic residues" evidence="1">
    <location>
        <begin position="47"/>
        <end position="67"/>
    </location>
</feature>